<feature type="domain" description="Potassium channel" evidence="1">
    <location>
        <begin position="97"/>
        <end position="152"/>
    </location>
</feature>
<sequence>MPIVLTLLGAAIVVLGLRDMYHSLLHPSGSGSLSHGLMVGVWKLSRATGHRFGSAVGPAAMGSAVLLWVGLQALGWALVYLPHVPGGFTYSPGVDPARYGDFAEALYVSLVTLATLGFGDVVATDAWVRLAAPLEALTGFALLTAALTWFTQIYPPLSRRRALALELKGLADTGWADRLPRLDPVAAAGVLHPLAGQIGRARIDFTQHSETYFFQEQDPDLSLAAQLPAALALRDAAAGSPAPEVAAAAEVLDRSLEQLGAKLGEFVGGGEDPGAVFAAYARDHGREFRR</sequence>
<gene>
    <name evidence="2" type="ORF">AUQ48_04695</name>
</gene>
<comment type="caution">
    <text evidence="2">The sequence shown here is derived from an EMBL/GenBank/DDBJ whole genome shotgun (WGS) entry which is preliminary data.</text>
</comment>
<proteinExistence type="predicted"/>
<evidence type="ECO:0000313" key="2">
    <source>
        <dbReference type="EMBL" id="PLC11666.1"/>
    </source>
</evidence>
<dbReference type="Pfam" id="PF07885">
    <property type="entry name" value="Ion_trans_2"/>
    <property type="match status" value="1"/>
</dbReference>
<dbReference type="InterPro" id="IPR013099">
    <property type="entry name" value="K_chnl_dom"/>
</dbReference>
<dbReference type="Gene3D" id="1.10.287.70">
    <property type="match status" value="1"/>
</dbReference>
<evidence type="ECO:0000259" key="1">
    <source>
        <dbReference type="Pfam" id="PF07885"/>
    </source>
</evidence>
<dbReference type="SUPFAM" id="SSF81324">
    <property type="entry name" value="Voltage-gated potassium channels"/>
    <property type="match status" value="1"/>
</dbReference>
<organism evidence="2 3">
    <name type="scientific">Kocuria flava</name>
    <dbReference type="NCBI Taxonomy" id="446860"/>
    <lineage>
        <taxon>Bacteria</taxon>
        <taxon>Bacillati</taxon>
        <taxon>Actinomycetota</taxon>
        <taxon>Actinomycetes</taxon>
        <taxon>Micrococcales</taxon>
        <taxon>Micrococcaceae</taxon>
        <taxon>Kocuria</taxon>
    </lineage>
</organism>
<dbReference type="Proteomes" id="UP000234632">
    <property type="component" value="Unassembled WGS sequence"/>
</dbReference>
<dbReference type="EMBL" id="LOMZ01000001">
    <property type="protein sequence ID" value="PLC11666.1"/>
    <property type="molecule type" value="Genomic_DNA"/>
</dbReference>
<accession>A0A2N4T0E7</accession>
<protein>
    <submittedName>
        <fullName evidence="2">Transporter</fullName>
    </submittedName>
</protein>
<name>A0A2N4T0E7_9MICC</name>
<dbReference type="RefSeq" id="WP_101851401.1">
    <property type="nucleotide sequence ID" value="NZ_LOMZ01000001.1"/>
</dbReference>
<reference evidence="2 3" key="1">
    <citation type="submission" date="2015-12" db="EMBL/GenBank/DDBJ databases">
        <authorList>
            <person name="Shamseldin A."/>
            <person name="Moawad H."/>
            <person name="Abd El-Rahim W.M."/>
            <person name="Sadowsky M.J."/>
        </authorList>
    </citation>
    <scope>NUCLEOTIDE SEQUENCE [LARGE SCALE GENOMIC DNA]</scope>
    <source>
        <strain evidence="2 3">S43</strain>
    </source>
</reference>
<dbReference type="AlphaFoldDB" id="A0A2N4T0E7"/>
<evidence type="ECO:0000313" key="3">
    <source>
        <dbReference type="Proteomes" id="UP000234632"/>
    </source>
</evidence>